<gene>
    <name evidence="1" type="ORF">TNCT_316881</name>
</gene>
<dbReference type="EMBL" id="BMAO01005360">
    <property type="protein sequence ID" value="GFR00933.1"/>
    <property type="molecule type" value="Genomic_DNA"/>
</dbReference>
<organism evidence="1 2">
    <name type="scientific">Trichonephila clavata</name>
    <name type="common">Joro spider</name>
    <name type="synonym">Nephila clavata</name>
    <dbReference type="NCBI Taxonomy" id="2740835"/>
    <lineage>
        <taxon>Eukaryota</taxon>
        <taxon>Metazoa</taxon>
        <taxon>Ecdysozoa</taxon>
        <taxon>Arthropoda</taxon>
        <taxon>Chelicerata</taxon>
        <taxon>Arachnida</taxon>
        <taxon>Araneae</taxon>
        <taxon>Araneomorphae</taxon>
        <taxon>Entelegynae</taxon>
        <taxon>Araneoidea</taxon>
        <taxon>Nephilidae</taxon>
        <taxon>Trichonephila</taxon>
    </lineage>
</organism>
<dbReference type="Proteomes" id="UP000887116">
    <property type="component" value="Unassembled WGS sequence"/>
</dbReference>
<sequence>MPSGPLAEECRVALWQRYVEWPVGRSISSGPLAEVCRVARRQRYVEWPGGRGMPSDPVKEVCRLAWCGRGMPSDPVKEEAFEDPTWFCAGCTGTKEQLDINFVPEPLVSSYEPTVDKGFRIHTELTQVVSRKEQNTSILRSLALETMDAMYSEPD</sequence>
<comment type="caution">
    <text evidence="1">The sequence shown here is derived from an EMBL/GenBank/DDBJ whole genome shotgun (WGS) entry which is preliminary data.</text>
</comment>
<accession>A0A8X6GCC9</accession>
<dbReference type="AlphaFoldDB" id="A0A8X6GCC9"/>
<name>A0A8X6GCC9_TRICU</name>
<dbReference type="OrthoDB" id="6436721at2759"/>
<protein>
    <submittedName>
        <fullName evidence="1">Uncharacterized protein</fullName>
    </submittedName>
</protein>
<reference evidence="1" key="1">
    <citation type="submission" date="2020-07" db="EMBL/GenBank/DDBJ databases">
        <title>Multicomponent nature underlies the extraordinary mechanical properties of spider dragline silk.</title>
        <authorList>
            <person name="Kono N."/>
            <person name="Nakamura H."/>
            <person name="Mori M."/>
            <person name="Yoshida Y."/>
            <person name="Ohtoshi R."/>
            <person name="Malay A.D."/>
            <person name="Moran D.A.P."/>
            <person name="Tomita M."/>
            <person name="Numata K."/>
            <person name="Arakawa K."/>
        </authorList>
    </citation>
    <scope>NUCLEOTIDE SEQUENCE</scope>
</reference>
<evidence type="ECO:0000313" key="2">
    <source>
        <dbReference type="Proteomes" id="UP000887116"/>
    </source>
</evidence>
<evidence type="ECO:0000313" key="1">
    <source>
        <dbReference type="EMBL" id="GFR00933.1"/>
    </source>
</evidence>
<keyword evidence="2" id="KW-1185">Reference proteome</keyword>
<proteinExistence type="predicted"/>